<gene>
    <name evidence="2" type="ORF">B0I10_11669</name>
</gene>
<dbReference type="RefSeq" id="WP_112087154.1">
    <property type="nucleotide sequence ID" value="NZ_QLSV01000016.1"/>
</dbReference>
<keyword evidence="1" id="KW-0732">Signal</keyword>
<evidence type="ECO:0000256" key="1">
    <source>
        <dbReference type="ARBA" id="ARBA00022729"/>
    </source>
</evidence>
<dbReference type="Proteomes" id="UP000249518">
    <property type="component" value="Unassembled WGS sequence"/>
</dbReference>
<sequence>MIPYALSYFKSYFMATLLILFFSTKLTAQNLLSNGNFESGGSGIGFLVNNYSLINPLTGASSPGQYAITTNPTLMNTNFIPGGDHTTGTGNMLVYDGANNSGVFFWTAGNTGGAIGGFTVGSTYTFSYWIKTVSNEVTVGNTRPNIGVFFVGANNISPSNLNQLAPLPEEGWQQVVYSFVATAPAILIRLRTLNGGALGNDFAVDDFVVEQGALPLEGSVTTINPTCPTSTDASITVSVVGGALPYGSFNLTGTVSQSNSSGIFSNLPQGTYTVSVIDSSGEEFRVDNIILVAPNDLQISEPTTICEGESTELTVSGGVNSYTWTANPPDSSLINPNAATQNVSPLVTTTYTAVSGTEVSPTNLVFNGDFTLGNVGFTTDYTQVANPNPFGVQSSYEIVQNPNAWFTPFASCGDHTTGSGNMIVFDGSTDPTGTTRVWCNEEVINVEPNTNYTFSYYIASVAPENPASMVVEINGVSLGAALNAPTTTCQWTLHSFSWNSGSSTTAEICIFNLVFANNGNDFALDDISLAETVTCLYEKSVTITVNPLVVPTFNPVNPICTGGTLSALPTTSLNGIEGSWSPALNNSATTIYTFTPSESSGCISTTTLSIQVVELTTPVFEMVGPICAGDSLNPLPTTSQNGVIGSWLPALNNTLSTTYTFTPNTGQCATITTLTIQVTAPVIPVFEVEESVCFGSTINELPTVSINGINGTWSPPLNMSASTTYTFTPAIGACAVTTELTIAVISPPQFTISQGCVGSIYTLSAVVESTGATTTYAWYNSSDIQIGTNNTVAISSGGEYRLVVTQNGCSSEQSLNVISTICSIQKGISPNNDGLNDSFDLSSYEVTDLQIFNRYGVSVYNKANYRNEWFGQCNKGNELPDGTYYYVINFENIETKTGWIYINKAY</sequence>
<dbReference type="Pfam" id="PF13585">
    <property type="entry name" value="CHU_C"/>
    <property type="match status" value="1"/>
</dbReference>
<evidence type="ECO:0000313" key="2">
    <source>
        <dbReference type="EMBL" id="RAR46665.1"/>
    </source>
</evidence>
<name>A0A328WN00_9FLAO</name>
<organism evidence="2 3">
    <name type="scientific">Flavobacterium lacus</name>
    <dbReference type="NCBI Taxonomy" id="1353778"/>
    <lineage>
        <taxon>Bacteria</taxon>
        <taxon>Pseudomonadati</taxon>
        <taxon>Bacteroidota</taxon>
        <taxon>Flavobacteriia</taxon>
        <taxon>Flavobacteriales</taxon>
        <taxon>Flavobacteriaceae</taxon>
        <taxon>Flavobacterium</taxon>
    </lineage>
</organism>
<protein>
    <submittedName>
        <fullName evidence="2">Gliding motility-associated-like protein</fullName>
    </submittedName>
</protein>
<dbReference type="Gene3D" id="2.60.40.1220">
    <property type="match status" value="2"/>
</dbReference>
<reference evidence="2 3" key="1">
    <citation type="submission" date="2018-06" db="EMBL/GenBank/DDBJ databases">
        <title>Genomic Encyclopedia of Type Strains, Phase III (KMG-III): the genomes of soil and plant-associated and newly described type strains.</title>
        <authorList>
            <person name="Whitman W."/>
        </authorList>
    </citation>
    <scope>NUCLEOTIDE SEQUENCE [LARGE SCALE GENOMIC DNA]</scope>
    <source>
        <strain evidence="2 3">CGMCC 1.12504</strain>
    </source>
</reference>
<proteinExistence type="predicted"/>
<dbReference type="Gene3D" id="2.60.120.260">
    <property type="entry name" value="Galactose-binding domain-like"/>
    <property type="match status" value="2"/>
</dbReference>
<dbReference type="EMBL" id="QLSV01000016">
    <property type="protein sequence ID" value="RAR46665.1"/>
    <property type="molecule type" value="Genomic_DNA"/>
</dbReference>
<dbReference type="NCBIfam" id="TIGR04131">
    <property type="entry name" value="Bac_Flav_CTERM"/>
    <property type="match status" value="1"/>
</dbReference>
<dbReference type="OrthoDB" id="1391397at2"/>
<keyword evidence="3" id="KW-1185">Reference proteome</keyword>
<dbReference type="AlphaFoldDB" id="A0A328WN00"/>
<dbReference type="InterPro" id="IPR014755">
    <property type="entry name" value="Cu-Rt/internalin_Ig-like"/>
</dbReference>
<comment type="caution">
    <text evidence="2">The sequence shown here is derived from an EMBL/GenBank/DDBJ whole genome shotgun (WGS) entry which is preliminary data.</text>
</comment>
<dbReference type="InterPro" id="IPR026341">
    <property type="entry name" value="T9SS_type_B"/>
</dbReference>
<accession>A0A328WN00</accession>
<evidence type="ECO:0000313" key="3">
    <source>
        <dbReference type="Proteomes" id="UP000249518"/>
    </source>
</evidence>